<dbReference type="Proteomes" id="UP000549394">
    <property type="component" value="Unassembled WGS sequence"/>
</dbReference>
<dbReference type="GO" id="GO:0003690">
    <property type="term" value="F:double-stranded DNA binding"/>
    <property type="evidence" value="ECO:0007669"/>
    <property type="project" value="TreeGrafter"/>
</dbReference>
<dbReference type="GO" id="GO:0006281">
    <property type="term" value="P:DNA repair"/>
    <property type="evidence" value="ECO:0007669"/>
    <property type="project" value="TreeGrafter"/>
</dbReference>
<dbReference type="InterPro" id="IPR006549">
    <property type="entry name" value="HAD-SF_hydro_IIIA"/>
</dbReference>
<dbReference type="InterPro" id="IPR036412">
    <property type="entry name" value="HAD-like_sf"/>
</dbReference>
<dbReference type="GO" id="GO:0046404">
    <property type="term" value="F:ATP-dependent polydeoxyribonucleotide 5'-hydroxyl-kinase activity"/>
    <property type="evidence" value="ECO:0007669"/>
    <property type="project" value="TreeGrafter"/>
</dbReference>
<dbReference type="AlphaFoldDB" id="A0A7I8VK96"/>
<dbReference type="FunFam" id="3.40.50.1000:FF:000078">
    <property type="entry name" value="Bifunctional polynucleotide phosphatase/kinase"/>
    <property type="match status" value="1"/>
</dbReference>
<dbReference type="PANTHER" id="PTHR12083:SF18">
    <property type="entry name" value="BIFUNCTIONAL POLYNUCLEOTIDE PHOSPHATASE_KINASE"/>
    <property type="match status" value="1"/>
</dbReference>
<dbReference type="GO" id="GO:0046403">
    <property type="term" value="F:polynucleotide 3'-phosphatase activity"/>
    <property type="evidence" value="ECO:0007669"/>
    <property type="project" value="TreeGrafter"/>
</dbReference>
<dbReference type="Pfam" id="PF13671">
    <property type="entry name" value="AAA_33"/>
    <property type="match status" value="1"/>
</dbReference>
<protein>
    <submittedName>
        <fullName evidence="1">DgyrCDS4649</fullName>
    </submittedName>
</protein>
<evidence type="ECO:0000313" key="1">
    <source>
        <dbReference type="EMBL" id="CAD5115702.1"/>
    </source>
</evidence>
<dbReference type="Pfam" id="PF08645">
    <property type="entry name" value="PNK3P"/>
    <property type="match status" value="1"/>
</dbReference>
<dbReference type="InterPro" id="IPR023214">
    <property type="entry name" value="HAD_sf"/>
</dbReference>
<evidence type="ECO:0000313" key="2">
    <source>
        <dbReference type="Proteomes" id="UP000549394"/>
    </source>
</evidence>
<dbReference type="NCBIfam" id="TIGR01664">
    <property type="entry name" value="DNA-3'-Pase"/>
    <property type="match status" value="1"/>
</dbReference>
<dbReference type="SUPFAM" id="SSF52540">
    <property type="entry name" value="P-loop containing nucleoside triphosphate hydrolases"/>
    <property type="match status" value="1"/>
</dbReference>
<dbReference type="EMBL" id="CAJFCJ010000006">
    <property type="protein sequence ID" value="CAD5115702.1"/>
    <property type="molecule type" value="Genomic_DNA"/>
</dbReference>
<dbReference type="CDD" id="cd01625">
    <property type="entry name" value="HAD_PNP"/>
    <property type="match status" value="1"/>
</dbReference>
<name>A0A7I8VK96_9ANNE</name>
<dbReference type="FunFam" id="3.40.50.300:FF:000737">
    <property type="entry name" value="Bifunctional polynucleotide phosphatase/kinase"/>
    <property type="match status" value="1"/>
</dbReference>
<organism evidence="1 2">
    <name type="scientific">Dimorphilus gyrociliatus</name>
    <dbReference type="NCBI Taxonomy" id="2664684"/>
    <lineage>
        <taxon>Eukaryota</taxon>
        <taxon>Metazoa</taxon>
        <taxon>Spiralia</taxon>
        <taxon>Lophotrochozoa</taxon>
        <taxon>Annelida</taxon>
        <taxon>Polychaeta</taxon>
        <taxon>Polychaeta incertae sedis</taxon>
        <taxon>Dinophilidae</taxon>
        <taxon>Dimorphilus</taxon>
    </lineage>
</organism>
<dbReference type="InterPro" id="IPR013954">
    <property type="entry name" value="PNK3P"/>
</dbReference>
<sequence>MATKRKAVTDAEKKSKKVFGETDLKWNLIWKRIGEELKAGIPPVMALLSDTLEGREKIAAFDIDGTIIKTKSGRKFATGPADWLFWDKSVPKKLKEYDENGYRIVFFTNQAGVEKGNTKIEDLMVKFEKIVESIDCPVFVFVSTGTNHYRKPCTTIWDFFTAKCNGNQTINKEDSFFIGDAAGRPKNWAPGKSKDFSASDRMFAANIGITFKTPEEFFLGHKACRQFEWGSYDPSNIVENANAMETYHKEEQEIVVMVGPPASGKSTFSRRNFKDHNYVIVNRDTLGTADKCLKAAEEAIKKKKSVVSDNTNPSKHARADYLKLAKKYKLPIRCILIDTDIKLAKHLNIVRMNQTEGKIRRIPDVGYNVFKKNYEEPHISEGFTDVLKVPIQLKFETDRDRQLFQQWT</sequence>
<dbReference type="NCBIfam" id="TIGR01662">
    <property type="entry name" value="HAD-SF-IIIA"/>
    <property type="match status" value="1"/>
</dbReference>
<dbReference type="Gene3D" id="3.40.50.1000">
    <property type="entry name" value="HAD superfamily/HAD-like"/>
    <property type="match status" value="1"/>
</dbReference>
<dbReference type="InterPro" id="IPR006551">
    <property type="entry name" value="Polynucleotide_phosphatase"/>
</dbReference>
<dbReference type="InterPro" id="IPR027417">
    <property type="entry name" value="P-loop_NTPase"/>
</dbReference>
<gene>
    <name evidence="1" type="ORF">DGYR_LOCUS4413</name>
</gene>
<dbReference type="Gene3D" id="3.40.50.300">
    <property type="entry name" value="P-loop containing nucleotide triphosphate hydrolases"/>
    <property type="match status" value="1"/>
</dbReference>
<dbReference type="PANTHER" id="PTHR12083">
    <property type="entry name" value="BIFUNCTIONAL POLYNUCLEOTIDE PHOSPHATASE/KINASE"/>
    <property type="match status" value="1"/>
</dbReference>
<keyword evidence="2" id="KW-1185">Reference proteome</keyword>
<proteinExistence type="predicted"/>
<dbReference type="GO" id="GO:0005634">
    <property type="term" value="C:nucleus"/>
    <property type="evidence" value="ECO:0007669"/>
    <property type="project" value="TreeGrafter"/>
</dbReference>
<accession>A0A7I8VK96</accession>
<comment type="caution">
    <text evidence="1">The sequence shown here is derived from an EMBL/GenBank/DDBJ whole genome shotgun (WGS) entry which is preliminary data.</text>
</comment>
<reference evidence="1 2" key="1">
    <citation type="submission" date="2020-08" db="EMBL/GenBank/DDBJ databases">
        <authorList>
            <person name="Hejnol A."/>
        </authorList>
    </citation>
    <scope>NUCLEOTIDE SEQUENCE [LARGE SCALE GENOMIC DNA]</scope>
</reference>
<dbReference type="OrthoDB" id="19045at2759"/>
<dbReference type="SUPFAM" id="SSF56784">
    <property type="entry name" value="HAD-like"/>
    <property type="match status" value="1"/>
</dbReference>